<sequence>MKNAWLKIIFLSAVFASVPAWAGDDAKAIAQGLQHPVTVAQAKKLPDESFITLTGTLVRNLQKDHYEFKDQTGTISVEIDDDLLHPAHFKPNTQVKLVGEVDTHRYKPTDIEVLQLEILK</sequence>
<evidence type="ECO:0000256" key="1">
    <source>
        <dbReference type="ARBA" id="ARBA00022729"/>
    </source>
</evidence>
<protein>
    <submittedName>
        <fullName evidence="3">Uncharacterized protein</fullName>
    </submittedName>
</protein>
<dbReference type="AlphaFoldDB" id="A0A1Z9Z3Y9"/>
<dbReference type="EMBL" id="NEXX01000001">
    <property type="protein sequence ID" value="OUY09173.1"/>
    <property type="molecule type" value="Genomic_DNA"/>
</dbReference>
<reference evidence="3 4" key="1">
    <citation type="submission" date="2017-05" db="EMBL/GenBank/DDBJ databases">
        <title>Acinetobacter populi ANC 5415 (= PBJ7), whole genome shotgun sequencing project.</title>
        <authorList>
            <person name="Nemec A."/>
            <person name="Radolfova-Krizova L."/>
        </authorList>
    </citation>
    <scope>NUCLEOTIDE SEQUENCE [LARGE SCALE GENOMIC DNA]</scope>
    <source>
        <strain evidence="3 4">PBJ7</strain>
    </source>
</reference>
<dbReference type="Pfam" id="PF04076">
    <property type="entry name" value="BOF"/>
    <property type="match status" value="1"/>
</dbReference>
<dbReference type="OrthoDB" id="598245at2"/>
<keyword evidence="1 2" id="KW-0732">Signal</keyword>
<proteinExistence type="predicted"/>
<name>A0A1Z9Z3Y9_9GAMM</name>
<feature type="chain" id="PRO_5012216604" evidence="2">
    <location>
        <begin position="23"/>
        <end position="120"/>
    </location>
</feature>
<evidence type="ECO:0000313" key="4">
    <source>
        <dbReference type="Proteomes" id="UP000196536"/>
    </source>
</evidence>
<evidence type="ECO:0000313" key="3">
    <source>
        <dbReference type="EMBL" id="OUY09173.1"/>
    </source>
</evidence>
<organism evidence="3 4">
    <name type="scientific">Acinetobacter populi</name>
    <dbReference type="NCBI Taxonomy" id="1582270"/>
    <lineage>
        <taxon>Bacteria</taxon>
        <taxon>Pseudomonadati</taxon>
        <taxon>Pseudomonadota</taxon>
        <taxon>Gammaproteobacteria</taxon>
        <taxon>Moraxellales</taxon>
        <taxon>Moraxellaceae</taxon>
        <taxon>Acinetobacter</taxon>
    </lineage>
</organism>
<dbReference type="InterPro" id="IPR036700">
    <property type="entry name" value="BOBF_sf"/>
</dbReference>
<dbReference type="PANTHER" id="PTHR36571:SF1">
    <property type="entry name" value="PROTEIN YGIW"/>
    <property type="match status" value="1"/>
</dbReference>
<feature type="signal peptide" evidence="2">
    <location>
        <begin position="1"/>
        <end position="22"/>
    </location>
</feature>
<dbReference type="Gene3D" id="2.40.50.200">
    <property type="entry name" value="Bacterial OB-fold"/>
    <property type="match status" value="1"/>
</dbReference>
<accession>A0A1Z9Z3Y9</accession>
<dbReference type="RefSeq" id="WP_087619829.1">
    <property type="nucleotide sequence ID" value="NZ_NEXX01000001.1"/>
</dbReference>
<gene>
    <name evidence="3" type="ORF">CAP51_06150</name>
</gene>
<evidence type="ECO:0000256" key="2">
    <source>
        <dbReference type="SAM" id="SignalP"/>
    </source>
</evidence>
<dbReference type="Proteomes" id="UP000196536">
    <property type="component" value="Unassembled WGS sequence"/>
</dbReference>
<keyword evidence="4" id="KW-1185">Reference proteome</keyword>
<comment type="caution">
    <text evidence="3">The sequence shown here is derived from an EMBL/GenBank/DDBJ whole genome shotgun (WGS) entry which is preliminary data.</text>
</comment>
<dbReference type="PANTHER" id="PTHR36571">
    <property type="entry name" value="PROTEIN YGIW"/>
    <property type="match status" value="1"/>
</dbReference>
<dbReference type="NCBIfam" id="NF033674">
    <property type="entry name" value="stress_OB_fold"/>
    <property type="match status" value="1"/>
</dbReference>
<dbReference type="SUPFAM" id="SSF101756">
    <property type="entry name" value="Hypothetical protein YgiW"/>
    <property type="match status" value="1"/>
</dbReference>
<dbReference type="InterPro" id="IPR005220">
    <property type="entry name" value="CarO-like"/>
</dbReference>